<dbReference type="GO" id="GO:0016874">
    <property type="term" value="F:ligase activity"/>
    <property type="evidence" value="ECO:0007669"/>
    <property type="project" value="UniProtKB-UniRule"/>
</dbReference>
<accession>A0A3P1BUD1</accession>
<dbReference type="EMBL" id="RQJO01000008">
    <property type="protein sequence ID" value="RRB04154.1"/>
    <property type="molecule type" value="Genomic_DNA"/>
</dbReference>
<feature type="domain" description="Bacillithiol biosynthesis BshC C-terminal coiled-coil" evidence="4">
    <location>
        <begin position="364"/>
        <end position="518"/>
    </location>
</feature>
<evidence type="ECO:0000259" key="3">
    <source>
        <dbReference type="Pfam" id="PF10079"/>
    </source>
</evidence>
<feature type="coiled-coil region" evidence="2">
    <location>
        <begin position="440"/>
        <end position="475"/>
    </location>
</feature>
<dbReference type="EC" id="6.-.-.-" evidence="2"/>
<dbReference type="InterPro" id="IPR055398">
    <property type="entry name" value="Rossmann-like_BshC"/>
</dbReference>
<keyword evidence="1 2" id="KW-0436">Ligase</keyword>
<feature type="domain" description="Bacillithiol biosynthesis BshC N-terminal Rossmann-like" evidence="3">
    <location>
        <begin position="1"/>
        <end position="362"/>
    </location>
</feature>
<dbReference type="AlphaFoldDB" id="A0A3P1BUD1"/>
<comment type="similarity">
    <text evidence="2">Belongs to the BshC family.</text>
</comment>
<dbReference type="OrthoDB" id="9765151at2"/>
<comment type="caution">
    <text evidence="5">The sequence shown here is derived from an EMBL/GenBank/DDBJ whole genome shotgun (WGS) entry which is preliminary data.</text>
</comment>
<proteinExistence type="inferred from homology"/>
<dbReference type="RefSeq" id="WP_124874597.1">
    <property type="nucleotide sequence ID" value="NZ_RQJO01000008.1"/>
</dbReference>
<evidence type="ECO:0000259" key="4">
    <source>
        <dbReference type="Pfam" id="PF24850"/>
    </source>
</evidence>
<evidence type="ECO:0000256" key="2">
    <source>
        <dbReference type="HAMAP-Rule" id="MF_01867"/>
    </source>
</evidence>
<sequence length="519" mass="60627">MDCQYLPLTTTGQFSNLFLDYISQKEVLQPYYDRFPTLEAFEEQIKNRTFDDSKRRTLVDVLERQYRHIPNKPDFSVLAQPNTFTVTTGHQLNIFTGPLYVLYKWITTINLARKLTETYPEYRFVPIYWMASEDHDFAEINHFTLFGKNYTWETEQRGAVGRMNPQELKTLFDEIPEKLFLFEEAYLKHDTLADAVRWYTNELLGKEGLICLDADDADLKRIFAPIIKDELLNQATGEIVTQTSQQLETLGYKTQITPREINLFYLEDQLRERIVAKTGADGTPKYEVLNTELRFSPEELLALADEHPERFSPNVVLRPVYQEVILPNLAYIGGPSEVPYWLQLKGVFDHFGIPFPLLMPRNFALYVNPASAKKMEKLSVMPEELFWDEVKLRRAYTQRISENSLDLSDEKACLEQCFAEILNKSVKVDKSLEGAVLAEKTRLMHTIDHLEKRLKKTEEKNYETVLNQLMTLKAKLFPNGGIQERTENYLNFQLNDPQFLNKLLSVFDPLEYQMQILKD</sequence>
<dbReference type="NCBIfam" id="TIGR03998">
    <property type="entry name" value="thiol_BshC"/>
    <property type="match status" value="1"/>
</dbReference>
<evidence type="ECO:0000313" key="5">
    <source>
        <dbReference type="EMBL" id="RRB04154.1"/>
    </source>
</evidence>
<dbReference type="InterPro" id="IPR055399">
    <property type="entry name" value="CC_BshC"/>
</dbReference>
<dbReference type="InterPro" id="IPR011199">
    <property type="entry name" value="Bacillithiol_biosynth_BshC"/>
</dbReference>
<name>A0A3P1BUD1_9BACT</name>
<keyword evidence="2" id="KW-0175">Coiled coil</keyword>
<dbReference type="Pfam" id="PF10079">
    <property type="entry name" value="Rossmann-like_BshC"/>
    <property type="match status" value="1"/>
</dbReference>
<evidence type="ECO:0000256" key="1">
    <source>
        <dbReference type="ARBA" id="ARBA00022598"/>
    </source>
</evidence>
<dbReference type="Proteomes" id="UP000271925">
    <property type="component" value="Unassembled WGS sequence"/>
</dbReference>
<gene>
    <name evidence="2 5" type="primary">bshC</name>
    <name evidence="5" type="ORF">EHT25_11565</name>
</gene>
<protein>
    <recommendedName>
        <fullName evidence="2">Putative cysteine ligase BshC</fullName>
        <ecNumber evidence="2">6.-.-.-</ecNumber>
    </recommendedName>
</protein>
<dbReference type="HAMAP" id="MF_01867">
    <property type="entry name" value="BshC"/>
    <property type="match status" value="1"/>
</dbReference>
<dbReference type="Pfam" id="PF24850">
    <property type="entry name" value="CC_BshC"/>
    <property type="match status" value="1"/>
</dbReference>
<evidence type="ECO:0000313" key="6">
    <source>
        <dbReference type="Proteomes" id="UP000271925"/>
    </source>
</evidence>
<reference evidence="5 6" key="1">
    <citation type="submission" date="2018-11" db="EMBL/GenBank/DDBJ databases">
        <authorList>
            <person name="Zhou Z."/>
            <person name="Wang G."/>
        </authorList>
    </citation>
    <scope>NUCLEOTIDE SEQUENCE [LARGE SCALE GENOMIC DNA]</scope>
    <source>
        <strain evidence="5 6">KCTC52004</strain>
    </source>
</reference>
<keyword evidence="6" id="KW-1185">Reference proteome</keyword>
<dbReference type="PIRSF" id="PIRSF012535">
    <property type="entry name" value="UCP012535"/>
    <property type="match status" value="1"/>
</dbReference>
<organism evidence="5 6">
    <name type="scientific">Larkinella rosea</name>
    <dbReference type="NCBI Taxonomy" id="2025312"/>
    <lineage>
        <taxon>Bacteria</taxon>
        <taxon>Pseudomonadati</taxon>
        <taxon>Bacteroidota</taxon>
        <taxon>Cytophagia</taxon>
        <taxon>Cytophagales</taxon>
        <taxon>Spirosomataceae</taxon>
        <taxon>Larkinella</taxon>
    </lineage>
</organism>